<proteinExistence type="predicted"/>
<dbReference type="Gene3D" id="1.10.10.60">
    <property type="entry name" value="Homeodomain-like"/>
    <property type="match status" value="2"/>
</dbReference>
<evidence type="ECO:0000256" key="2">
    <source>
        <dbReference type="ARBA" id="ARBA00023125"/>
    </source>
</evidence>
<evidence type="ECO:0000313" key="6">
    <source>
        <dbReference type="Proteomes" id="UP001204579"/>
    </source>
</evidence>
<dbReference type="SUPFAM" id="SSF47413">
    <property type="entry name" value="lambda repressor-like DNA-binding domains"/>
    <property type="match status" value="1"/>
</dbReference>
<comment type="caution">
    <text evidence="5">The sequence shown here is derived from an EMBL/GenBank/DDBJ whole genome shotgun (WGS) entry which is preliminary data.</text>
</comment>
<dbReference type="GeneID" id="82443943"/>
<reference evidence="5 6" key="1">
    <citation type="submission" date="2022-08" db="EMBL/GenBank/DDBJ databases">
        <authorList>
            <person name="Zeman M."/>
            <person name="Kubasova T."/>
        </authorList>
    </citation>
    <scope>NUCLEOTIDE SEQUENCE [LARGE SCALE GENOMIC DNA]</scope>
    <source>
        <strain evidence="5 6">ET62</strain>
    </source>
</reference>
<evidence type="ECO:0000256" key="1">
    <source>
        <dbReference type="ARBA" id="ARBA00023015"/>
    </source>
</evidence>
<dbReference type="RefSeq" id="WP_018711539.1">
    <property type="nucleotide sequence ID" value="NZ_CALULB010000016.1"/>
</dbReference>
<dbReference type="SMART" id="SM00342">
    <property type="entry name" value="HTH_ARAC"/>
    <property type="match status" value="1"/>
</dbReference>
<keyword evidence="1" id="KW-0805">Transcription regulation</keyword>
<dbReference type="PROSITE" id="PS00041">
    <property type="entry name" value="HTH_ARAC_FAMILY_1"/>
    <property type="match status" value="1"/>
</dbReference>
<accession>A0AAW5N0H9</accession>
<dbReference type="Proteomes" id="UP001204579">
    <property type="component" value="Unassembled WGS sequence"/>
</dbReference>
<protein>
    <submittedName>
        <fullName evidence="5">Helix-turn-helix domain-containing protein</fullName>
    </submittedName>
</protein>
<dbReference type="PANTHER" id="PTHR43280:SF29">
    <property type="entry name" value="ARAC-FAMILY TRANSCRIPTIONAL REGULATOR"/>
    <property type="match status" value="1"/>
</dbReference>
<dbReference type="SUPFAM" id="SSF46689">
    <property type="entry name" value="Homeodomain-like"/>
    <property type="match status" value="1"/>
</dbReference>
<dbReference type="InterPro" id="IPR018062">
    <property type="entry name" value="HTH_AraC-typ_CS"/>
</dbReference>
<dbReference type="GO" id="GO:0043565">
    <property type="term" value="F:sequence-specific DNA binding"/>
    <property type="evidence" value="ECO:0007669"/>
    <property type="project" value="InterPro"/>
</dbReference>
<feature type="domain" description="HTH araC/xylS-type" evidence="4">
    <location>
        <begin position="16"/>
        <end position="115"/>
    </location>
</feature>
<dbReference type="PROSITE" id="PS01124">
    <property type="entry name" value="HTH_ARAC_FAMILY_2"/>
    <property type="match status" value="1"/>
</dbReference>
<organism evidence="5 6">
    <name type="scientific">Phocaeicola barnesiae</name>
    <dbReference type="NCBI Taxonomy" id="376804"/>
    <lineage>
        <taxon>Bacteria</taxon>
        <taxon>Pseudomonadati</taxon>
        <taxon>Bacteroidota</taxon>
        <taxon>Bacteroidia</taxon>
        <taxon>Bacteroidales</taxon>
        <taxon>Bacteroidaceae</taxon>
        <taxon>Phocaeicola</taxon>
    </lineage>
</organism>
<name>A0AAW5N0H9_9BACT</name>
<evidence type="ECO:0000313" key="5">
    <source>
        <dbReference type="EMBL" id="MCR8874111.1"/>
    </source>
</evidence>
<keyword evidence="2" id="KW-0238">DNA-binding</keyword>
<dbReference type="GO" id="GO:0003700">
    <property type="term" value="F:DNA-binding transcription factor activity"/>
    <property type="evidence" value="ECO:0007669"/>
    <property type="project" value="InterPro"/>
</dbReference>
<dbReference type="InterPro" id="IPR009057">
    <property type="entry name" value="Homeodomain-like_sf"/>
</dbReference>
<evidence type="ECO:0000256" key="3">
    <source>
        <dbReference type="ARBA" id="ARBA00023163"/>
    </source>
</evidence>
<dbReference type="CDD" id="cd00093">
    <property type="entry name" value="HTH_XRE"/>
    <property type="match status" value="1"/>
</dbReference>
<dbReference type="AlphaFoldDB" id="A0AAW5N0H9"/>
<dbReference type="Pfam" id="PF12833">
    <property type="entry name" value="HTH_18"/>
    <property type="match status" value="1"/>
</dbReference>
<keyword evidence="3" id="KW-0804">Transcription</keyword>
<dbReference type="InterPro" id="IPR018060">
    <property type="entry name" value="HTH_AraC"/>
</dbReference>
<dbReference type="InterPro" id="IPR010982">
    <property type="entry name" value="Lambda_DNA-bd_dom_sf"/>
</dbReference>
<evidence type="ECO:0000259" key="4">
    <source>
        <dbReference type="PROSITE" id="PS01124"/>
    </source>
</evidence>
<keyword evidence="6" id="KW-1185">Reference proteome</keyword>
<dbReference type="EMBL" id="JANRHJ010000009">
    <property type="protein sequence ID" value="MCR8874111.1"/>
    <property type="molecule type" value="Genomic_DNA"/>
</dbReference>
<sequence>MERRSKATLEMISQKLNAWELRKEYLQTGITIIKMAKALGINRTYLSNFINDTYAMNFNNWLNGLRIEEAKKRMLTDRRLPMSTLAAMVGFTDLAHFSKQFKLKEGIAPTYWLQKQPKLKPVSGN</sequence>
<gene>
    <name evidence="5" type="ORF">NW209_08815</name>
</gene>
<dbReference type="InterPro" id="IPR001387">
    <property type="entry name" value="Cro/C1-type_HTH"/>
</dbReference>
<dbReference type="PANTHER" id="PTHR43280">
    <property type="entry name" value="ARAC-FAMILY TRANSCRIPTIONAL REGULATOR"/>
    <property type="match status" value="1"/>
</dbReference>